<protein>
    <recommendedName>
        <fullName evidence="1">Peroxisomal leader peptide-processing protease</fullName>
        <ecNumber evidence="1">3.4.21.-</ecNumber>
    </recommendedName>
</protein>
<dbReference type="GO" id="GO:0031998">
    <property type="term" value="P:regulation of fatty acid beta-oxidation"/>
    <property type="evidence" value="ECO:0007669"/>
    <property type="project" value="TreeGrafter"/>
</dbReference>
<dbReference type="EMBL" id="WJQU01000002">
    <property type="protein sequence ID" value="KAJ6644562.1"/>
    <property type="molecule type" value="Genomic_DNA"/>
</dbReference>
<organism evidence="2 3">
    <name type="scientific">Pseudolycoriella hygida</name>
    <dbReference type="NCBI Taxonomy" id="35572"/>
    <lineage>
        <taxon>Eukaryota</taxon>
        <taxon>Metazoa</taxon>
        <taxon>Ecdysozoa</taxon>
        <taxon>Arthropoda</taxon>
        <taxon>Hexapoda</taxon>
        <taxon>Insecta</taxon>
        <taxon>Pterygota</taxon>
        <taxon>Neoptera</taxon>
        <taxon>Endopterygota</taxon>
        <taxon>Diptera</taxon>
        <taxon>Nematocera</taxon>
        <taxon>Sciaroidea</taxon>
        <taxon>Sciaridae</taxon>
        <taxon>Pseudolycoriella</taxon>
    </lineage>
</organism>
<dbReference type="GO" id="GO:0016485">
    <property type="term" value="P:protein processing"/>
    <property type="evidence" value="ECO:0007669"/>
    <property type="project" value="InterPro"/>
</dbReference>
<sequence length="521" mass="58564">MFYDKHPPSDPLLSYFYILEPTAIKMNYQNTSPALIYPNSDATNKKSAIICDEYVLTSGTILVNVIQRNKLQSNVETHLLNRKVISGEENQWTKLKDETFSVIHQKDNNLQRRKARLKYLFNSKNIYESVKDILAGFRSYKVPFNQIELHQLLVSSFVILQFCDESSLQSNDKSLMTLMTESANVARNLKKLDTVICVTTPFAHESFFNTVNAAKVANIFGHNNCLSIISAPLVYGCEGGGVYDNKRNLIGIVINTTFCWNNETAILTLVADYRDIAREFVCRIDSHILKNIQVEPTQKCRMQQPIVFIQSGGSWGTGCLLKINNAKVVITCSHIITVEASSNVTCFWNKKKLSCKVIYKNPIYNRAYDVAILNVPVNIPSDSFAEHSDIRPEVGDIVYSVGFPHFSTFSRIDSPSVFDGKITKLSKGMLMSDVNVQAGQSGCPLFDKRGKLIGICISNSKDSAYNLVYPNMSMAVPICDIISILREYSLLGEKTILRQLEAGRDVQDVWQLKPPSIISKL</sequence>
<dbReference type="GO" id="GO:0005777">
    <property type="term" value="C:peroxisome"/>
    <property type="evidence" value="ECO:0007669"/>
    <property type="project" value="UniProtKB-SubCell"/>
</dbReference>
<comment type="caution">
    <text evidence="2">The sequence shown here is derived from an EMBL/GenBank/DDBJ whole genome shotgun (WGS) entry which is preliminary data.</text>
</comment>
<dbReference type="Pfam" id="PF13365">
    <property type="entry name" value="Trypsin_2"/>
    <property type="match status" value="1"/>
</dbReference>
<gene>
    <name evidence="2" type="primary">TYSND1</name>
    <name evidence="2" type="ORF">Bhyg_09531</name>
</gene>
<dbReference type="InterPro" id="IPR043504">
    <property type="entry name" value="Peptidase_S1_PA_chymotrypsin"/>
</dbReference>
<name>A0A9Q0S417_9DIPT</name>
<keyword evidence="1" id="KW-0378">Hydrolase</keyword>
<comment type="function">
    <text evidence="1">Peroxisomal protease that mediates both the removal of the leader peptide from proteins containing a PTS2 target sequence and processes several PTS1-containing proteins. Catalyzes the processing of PTS1-proteins involved in the peroxisomal beta-oxidation of fatty acids.</text>
</comment>
<keyword evidence="1 2" id="KW-0645">Protease</keyword>
<dbReference type="InterPro" id="IPR039245">
    <property type="entry name" value="TYSND1/DEG15"/>
</dbReference>
<reference evidence="2" key="1">
    <citation type="submission" date="2022-07" db="EMBL/GenBank/DDBJ databases">
        <authorList>
            <person name="Trinca V."/>
            <person name="Uliana J.V.C."/>
            <person name="Torres T.T."/>
            <person name="Ward R.J."/>
            <person name="Monesi N."/>
        </authorList>
    </citation>
    <scope>NUCLEOTIDE SEQUENCE</scope>
    <source>
        <strain evidence="2">HSMRA1968</strain>
        <tissue evidence="2">Whole embryos</tissue>
    </source>
</reference>
<evidence type="ECO:0000256" key="1">
    <source>
        <dbReference type="PIRNR" id="PIRNR037989"/>
    </source>
</evidence>
<dbReference type="OrthoDB" id="17845at2759"/>
<dbReference type="AlphaFoldDB" id="A0A9Q0S417"/>
<dbReference type="GO" id="GO:0004252">
    <property type="term" value="F:serine-type endopeptidase activity"/>
    <property type="evidence" value="ECO:0007669"/>
    <property type="project" value="InterPro"/>
</dbReference>
<accession>A0A9Q0S417</accession>
<dbReference type="Proteomes" id="UP001151699">
    <property type="component" value="Chromosome B"/>
</dbReference>
<keyword evidence="1" id="KW-0720">Serine protease</keyword>
<dbReference type="PANTHER" id="PTHR21004:SF0">
    <property type="entry name" value="PEROXISOMAL LEADER PEPTIDE-PROCESSING PROTEASE"/>
    <property type="match status" value="1"/>
</dbReference>
<dbReference type="InterPro" id="IPR009003">
    <property type="entry name" value="Peptidase_S1_PA"/>
</dbReference>
<evidence type="ECO:0000313" key="2">
    <source>
        <dbReference type="EMBL" id="KAJ6644562.1"/>
    </source>
</evidence>
<comment type="subcellular location">
    <subcellularLocation>
        <location evidence="1">Peroxisome</location>
    </subcellularLocation>
</comment>
<comment type="PTM">
    <text evidence="1">The full-lengh TYSND1 is the active the proteolytic processing of PTS1- and PTS2-proteins and in self-cleavage, and intermolecular self-cleavage of TYSND1 down-regulates its protease activity.</text>
</comment>
<comment type="similarity">
    <text evidence="1">Belongs to the peptidase S1B family.</text>
</comment>
<dbReference type="SUPFAM" id="SSF50494">
    <property type="entry name" value="Trypsin-like serine proteases"/>
    <property type="match status" value="1"/>
</dbReference>
<proteinExistence type="inferred from homology"/>
<dbReference type="EC" id="3.4.21.-" evidence="1"/>
<evidence type="ECO:0000313" key="3">
    <source>
        <dbReference type="Proteomes" id="UP001151699"/>
    </source>
</evidence>
<keyword evidence="3" id="KW-1185">Reference proteome</keyword>
<dbReference type="PANTHER" id="PTHR21004">
    <property type="entry name" value="SERINE PROTEASE-RELATED"/>
    <property type="match status" value="1"/>
</dbReference>
<dbReference type="Gene3D" id="2.40.10.10">
    <property type="entry name" value="Trypsin-like serine proteases"/>
    <property type="match status" value="2"/>
</dbReference>
<keyword evidence="1" id="KW-0576">Peroxisome</keyword>